<dbReference type="InterPro" id="IPR025659">
    <property type="entry name" value="Tubby-like_C"/>
</dbReference>
<organism evidence="3 4">
    <name type="scientific">Linum tenue</name>
    <dbReference type="NCBI Taxonomy" id="586396"/>
    <lineage>
        <taxon>Eukaryota</taxon>
        <taxon>Viridiplantae</taxon>
        <taxon>Streptophyta</taxon>
        <taxon>Embryophyta</taxon>
        <taxon>Tracheophyta</taxon>
        <taxon>Spermatophyta</taxon>
        <taxon>Magnoliopsida</taxon>
        <taxon>eudicotyledons</taxon>
        <taxon>Gunneridae</taxon>
        <taxon>Pentapetalae</taxon>
        <taxon>rosids</taxon>
        <taxon>fabids</taxon>
        <taxon>Malpighiales</taxon>
        <taxon>Linaceae</taxon>
        <taxon>Linum</taxon>
    </lineage>
</organism>
<feature type="compositionally biased region" description="Low complexity" evidence="2">
    <location>
        <begin position="19"/>
        <end position="31"/>
    </location>
</feature>
<dbReference type="AlphaFoldDB" id="A0AAV0KHK9"/>
<dbReference type="PANTHER" id="PTHR31087:SF22">
    <property type="entry name" value="PROTEIN LURP-ONE-RELATED 8"/>
    <property type="match status" value="1"/>
</dbReference>
<name>A0AAV0KHK9_9ROSI</name>
<dbReference type="Gene3D" id="2.40.160.200">
    <property type="entry name" value="LURP1-related"/>
    <property type="match status" value="1"/>
</dbReference>
<feature type="compositionally biased region" description="Polar residues" evidence="2">
    <location>
        <begin position="1"/>
        <end position="18"/>
    </location>
</feature>
<proteinExistence type="inferred from homology"/>
<dbReference type="SUPFAM" id="SSF54518">
    <property type="entry name" value="Tubby C-terminal domain-like"/>
    <property type="match status" value="1"/>
</dbReference>
<dbReference type="InterPro" id="IPR038595">
    <property type="entry name" value="LOR_sf"/>
</dbReference>
<dbReference type="Proteomes" id="UP001154282">
    <property type="component" value="Unassembled WGS sequence"/>
</dbReference>
<dbReference type="Pfam" id="PF04525">
    <property type="entry name" value="LOR"/>
    <property type="match status" value="1"/>
</dbReference>
<comment type="caution">
    <text evidence="3">The sequence shown here is derived from an EMBL/GenBank/DDBJ whole genome shotgun (WGS) entry which is preliminary data.</text>
</comment>
<dbReference type="PANTHER" id="PTHR31087">
    <property type="match status" value="1"/>
</dbReference>
<sequence length="241" mass="26594">MTKVYPNSASSPTATARFSNQSSSSRWSRNQLPRLSNDHRSAAADDSSSSEQVVLTVWKKSLLFNCNGFTVFDARGNLVFRVDNYMAASGNNGEILLMDAAGKPLLTSRRKRMSLTESWLVFEGETTTNPKFCVRKKAMSVLNPKCLAQVSHCGGNNNNLVYEIEGSYAQRRCTMYDSKRRIVAEIRQKEAACGGGVAFGFDVFRLIVRPDMMDTSVAMALVILLDQMFGSSRRSSLSSPG</sequence>
<evidence type="ECO:0000313" key="4">
    <source>
        <dbReference type="Proteomes" id="UP001154282"/>
    </source>
</evidence>
<feature type="region of interest" description="Disordered" evidence="2">
    <location>
        <begin position="1"/>
        <end position="32"/>
    </location>
</feature>
<dbReference type="InterPro" id="IPR007612">
    <property type="entry name" value="LOR"/>
</dbReference>
<gene>
    <name evidence="3" type="ORF">LITE_LOCUS18896</name>
</gene>
<comment type="similarity">
    <text evidence="1">Belongs to the LOR family.</text>
</comment>
<dbReference type="EMBL" id="CAMGYJ010000005">
    <property type="protein sequence ID" value="CAI0421745.1"/>
    <property type="molecule type" value="Genomic_DNA"/>
</dbReference>
<protein>
    <recommendedName>
        <fullName evidence="5">Protein LURP-one-related 8</fullName>
    </recommendedName>
</protein>
<evidence type="ECO:0008006" key="5">
    <source>
        <dbReference type="Google" id="ProtNLM"/>
    </source>
</evidence>
<accession>A0AAV0KHK9</accession>
<evidence type="ECO:0000256" key="1">
    <source>
        <dbReference type="ARBA" id="ARBA00005437"/>
    </source>
</evidence>
<evidence type="ECO:0000313" key="3">
    <source>
        <dbReference type="EMBL" id="CAI0421745.1"/>
    </source>
</evidence>
<keyword evidence="4" id="KW-1185">Reference proteome</keyword>
<reference evidence="3" key="1">
    <citation type="submission" date="2022-08" db="EMBL/GenBank/DDBJ databases">
        <authorList>
            <person name="Gutierrez-Valencia J."/>
        </authorList>
    </citation>
    <scope>NUCLEOTIDE SEQUENCE</scope>
</reference>
<evidence type="ECO:0000256" key="2">
    <source>
        <dbReference type="SAM" id="MobiDB-lite"/>
    </source>
</evidence>